<proteinExistence type="predicted"/>
<dbReference type="AlphaFoldDB" id="E3KGI8"/>
<dbReference type="GeneID" id="10545130"/>
<feature type="region of interest" description="Disordered" evidence="1">
    <location>
        <begin position="356"/>
        <end position="384"/>
    </location>
</feature>
<dbReference type="VEuPathDB" id="FungiDB:PGTG_08599"/>
<keyword evidence="3" id="KW-1185">Reference proteome</keyword>
<reference key="1">
    <citation type="submission" date="2007-01" db="EMBL/GenBank/DDBJ databases">
        <title>The Genome Sequence of Puccinia graminis f. sp. tritici Strain CRL 75-36-700-3.</title>
        <authorList>
            <consortium name="The Broad Institute Genome Sequencing Platform"/>
            <person name="Birren B."/>
            <person name="Lander E."/>
            <person name="Galagan J."/>
            <person name="Nusbaum C."/>
            <person name="Devon K."/>
            <person name="Cuomo C."/>
            <person name="Jaffe D."/>
            <person name="Butler J."/>
            <person name="Alvarez P."/>
            <person name="Gnerre S."/>
            <person name="Grabherr M."/>
            <person name="Mauceli E."/>
            <person name="Brockman W."/>
            <person name="Young S."/>
            <person name="LaButti K."/>
            <person name="Sykes S."/>
            <person name="DeCaprio D."/>
            <person name="Crawford M."/>
            <person name="Koehrsen M."/>
            <person name="Engels R."/>
            <person name="Montgomery P."/>
            <person name="Pearson M."/>
            <person name="Howarth C."/>
            <person name="Larson L."/>
            <person name="White J."/>
            <person name="Zeng Q."/>
            <person name="Kodira C."/>
            <person name="Yandava C."/>
            <person name="Alvarado L."/>
            <person name="O'Leary S."/>
            <person name="Szabo L."/>
            <person name="Dean R."/>
            <person name="Schein J."/>
        </authorList>
    </citation>
    <scope>NUCLEOTIDE SEQUENCE</scope>
    <source>
        <strain>CRL 75-36-700-3</strain>
    </source>
</reference>
<dbReference type="OrthoDB" id="2498534at2759"/>
<reference evidence="3" key="2">
    <citation type="journal article" date="2011" name="Proc. Natl. Acad. Sci. U.S.A.">
        <title>Obligate biotrophy features unraveled by the genomic analysis of rust fungi.</title>
        <authorList>
            <person name="Duplessis S."/>
            <person name="Cuomo C.A."/>
            <person name="Lin Y.-C."/>
            <person name="Aerts A."/>
            <person name="Tisserant E."/>
            <person name="Veneault-Fourrey C."/>
            <person name="Joly D.L."/>
            <person name="Hacquard S."/>
            <person name="Amselem J."/>
            <person name="Cantarel B.L."/>
            <person name="Chiu R."/>
            <person name="Coutinho P.M."/>
            <person name="Feau N."/>
            <person name="Field M."/>
            <person name="Frey P."/>
            <person name="Gelhaye E."/>
            <person name="Goldberg J."/>
            <person name="Grabherr M.G."/>
            <person name="Kodira C.D."/>
            <person name="Kohler A."/>
            <person name="Kuees U."/>
            <person name="Lindquist E.A."/>
            <person name="Lucas S.M."/>
            <person name="Mago R."/>
            <person name="Mauceli E."/>
            <person name="Morin E."/>
            <person name="Murat C."/>
            <person name="Pangilinan J.L."/>
            <person name="Park R."/>
            <person name="Pearson M."/>
            <person name="Quesneville H."/>
            <person name="Rouhier N."/>
            <person name="Sakthikumar S."/>
            <person name="Salamov A.A."/>
            <person name="Schmutz J."/>
            <person name="Selles B."/>
            <person name="Shapiro H."/>
            <person name="Tanguay P."/>
            <person name="Tuskan G.A."/>
            <person name="Henrissat B."/>
            <person name="Van de Peer Y."/>
            <person name="Rouze P."/>
            <person name="Ellis J.G."/>
            <person name="Dodds P.N."/>
            <person name="Schein J.E."/>
            <person name="Zhong S."/>
            <person name="Hamelin R.C."/>
            <person name="Grigoriev I.V."/>
            <person name="Szabo L.J."/>
            <person name="Martin F."/>
        </authorList>
    </citation>
    <scope>NUCLEOTIDE SEQUENCE [LARGE SCALE GENOMIC DNA]</scope>
    <source>
        <strain evidence="3">CRL 75-36-700-3 / race SCCL</strain>
    </source>
</reference>
<dbReference type="HOGENOM" id="CLU_035448_0_0_1"/>
<protein>
    <submittedName>
        <fullName evidence="2">Uncharacterized protein</fullName>
    </submittedName>
</protein>
<evidence type="ECO:0000256" key="1">
    <source>
        <dbReference type="SAM" id="MobiDB-lite"/>
    </source>
</evidence>
<dbReference type="KEGG" id="pgr:PGTG_08599"/>
<dbReference type="InParanoid" id="E3KGI8"/>
<dbReference type="Proteomes" id="UP000008783">
    <property type="component" value="Unassembled WGS sequence"/>
</dbReference>
<evidence type="ECO:0000313" key="2">
    <source>
        <dbReference type="EMBL" id="EFP83413.2"/>
    </source>
</evidence>
<evidence type="ECO:0000313" key="3">
    <source>
        <dbReference type="Proteomes" id="UP000008783"/>
    </source>
</evidence>
<accession>E3KGI8</accession>
<dbReference type="EMBL" id="DS178286">
    <property type="protein sequence ID" value="EFP83413.2"/>
    <property type="molecule type" value="Genomic_DNA"/>
</dbReference>
<name>E3KGI8_PUCGT</name>
<sequence>MPTKPDFSYAWPVEVRPGIDHPPTHPAPVVHSSDHPISKTAVHQIFNKMDLVGSDYLQEPPETQESTLGPTQQTPYKGLFFEETPETRSQAVDTPDPDEATAITQTVYCFYINNYNPQIPKKQRAASNCKNKWSKITSNKYALPHLKTNLLTRKWEDLQEQVLDIIGPDKKNLSAYLQQVKACLIWHLYISGSHTFPFKRKYYCSSDEQLQVFADEVACKPLQKVFIRVKMDNPTAQEKLDSAKEKSAKQKAEKILAIAVGSDTDRLPLQREEARQQQKSQSDVLGDPVAPFVIQLRQHLEKESNSRPSEVIFWPHKEILNLANRAVDLNTPPIWSTCKWEKRPGITHLKHCAAPCDSGPSKASRPSELRSGMTSLGPSWSGKSPGLQDCRNWWPQDRVRPILQAPESLYPPLEPKESSIVMEMPDDIEIASGKSSASIEYVIDNDFSEETSSSGNYVTNSTSSTPHDLNIHQQKMVQAHPVTPFGRSAACLLIEWDHRLPQLGRCDPIIWGPSSLLASSCLNDFLVHCNIDIDDAMCQTLFKGHDVKHWSFFQGKSDEHLM</sequence>
<gene>
    <name evidence="2" type="ORF">PGTG_08599</name>
</gene>
<dbReference type="RefSeq" id="XP_003327832.2">
    <property type="nucleotide sequence ID" value="XM_003327784.2"/>
</dbReference>
<organism evidence="2 3">
    <name type="scientific">Puccinia graminis f. sp. tritici (strain CRL 75-36-700-3 / race SCCL)</name>
    <name type="common">Black stem rust fungus</name>
    <dbReference type="NCBI Taxonomy" id="418459"/>
    <lineage>
        <taxon>Eukaryota</taxon>
        <taxon>Fungi</taxon>
        <taxon>Dikarya</taxon>
        <taxon>Basidiomycota</taxon>
        <taxon>Pucciniomycotina</taxon>
        <taxon>Pucciniomycetes</taxon>
        <taxon>Pucciniales</taxon>
        <taxon>Pucciniaceae</taxon>
        <taxon>Puccinia</taxon>
    </lineage>
</organism>
<feature type="compositionally biased region" description="Polar residues" evidence="1">
    <location>
        <begin position="372"/>
        <end position="382"/>
    </location>
</feature>